<protein>
    <submittedName>
        <fullName evidence="1 2">Uncharacterized protein</fullName>
    </submittedName>
</protein>
<reference evidence="1" key="1">
    <citation type="submission" date="2007-04" db="EMBL/GenBank/DDBJ databases">
        <title>Annotation of Pediculus humanus corporis strain USDA.</title>
        <authorList>
            <person name="Kirkness E."/>
            <person name="Hannick L."/>
            <person name="Hass B."/>
            <person name="Bruggner R."/>
            <person name="Lawson D."/>
            <person name="Bidwell S."/>
            <person name="Joardar V."/>
            <person name="Caler E."/>
            <person name="Walenz B."/>
            <person name="Inman J."/>
            <person name="Schobel S."/>
            <person name="Galinsky K."/>
            <person name="Amedeo P."/>
            <person name="Strausberg R."/>
        </authorList>
    </citation>
    <scope>NUCLEOTIDE SEQUENCE</scope>
    <source>
        <strain evidence="1">USDA</strain>
    </source>
</reference>
<dbReference type="eggNOG" id="KOG1983">
    <property type="taxonomic scope" value="Eukaryota"/>
</dbReference>
<evidence type="ECO:0000313" key="2">
    <source>
        <dbReference type="EnsemblMetazoa" id="PHUM212340-PA"/>
    </source>
</evidence>
<dbReference type="GO" id="GO:0045159">
    <property type="term" value="F:myosin II binding"/>
    <property type="evidence" value="ECO:0007669"/>
    <property type="project" value="TreeGrafter"/>
</dbReference>
<dbReference type="GO" id="GO:0031201">
    <property type="term" value="C:SNARE complex"/>
    <property type="evidence" value="ECO:0007669"/>
    <property type="project" value="TreeGrafter"/>
</dbReference>
<proteinExistence type="predicted"/>
<dbReference type="CTD" id="8237430"/>
<evidence type="ECO:0000313" key="3">
    <source>
        <dbReference type="Proteomes" id="UP000009046"/>
    </source>
</evidence>
<reference evidence="2" key="3">
    <citation type="submission" date="2020-05" db="UniProtKB">
        <authorList>
            <consortium name="EnsemblMetazoa"/>
        </authorList>
    </citation>
    <scope>IDENTIFICATION</scope>
    <source>
        <strain evidence="2">USDA</strain>
    </source>
</reference>
<accession>E0VHK1</accession>
<dbReference type="GO" id="GO:0005886">
    <property type="term" value="C:plasma membrane"/>
    <property type="evidence" value="ECO:0007669"/>
    <property type="project" value="TreeGrafter"/>
</dbReference>
<keyword evidence="3" id="KW-1185">Reference proteome</keyword>
<dbReference type="InParanoid" id="E0VHK1"/>
<gene>
    <name evidence="2" type="primary">8237430</name>
    <name evidence="1" type="ORF">Phum_PHUM212340</name>
</gene>
<dbReference type="GO" id="GO:0005096">
    <property type="term" value="F:GTPase activator activity"/>
    <property type="evidence" value="ECO:0007669"/>
    <property type="project" value="TreeGrafter"/>
</dbReference>
<dbReference type="AlphaFoldDB" id="E0VHK1"/>
<organism>
    <name type="scientific">Pediculus humanus subsp. corporis</name>
    <name type="common">Body louse</name>
    <dbReference type="NCBI Taxonomy" id="121224"/>
    <lineage>
        <taxon>Eukaryota</taxon>
        <taxon>Metazoa</taxon>
        <taxon>Ecdysozoa</taxon>
        <taxon>Arthropoda</taxon>
        <taxon>Hexapoda</taxon>
        <taxon>Insecta</taxon>
        <taxon>Pterygota</taxon>
        <taxon>Neoptera</taxon>
        <taxon>Paraneoptera</taxon>
        <taxon>Psocodea</taxon>
        <taxon>Troctomorpha</taxon>
        <taxon>Phthiraptera</taxon>
        <taxon>Anoplura</taxon>
        <taxon>Pediculidae</taxon>
        <taxon>Pediculus</taxon>
    </lineage>
</organism>
<dbReference type="RefSeq" id="XP_002425625.1">
    <property type="nucleotide sequence ID" value="XM_002425580.1"/>
</dbReference>
<dbReference type="PANTHER" id="PTHR10241:SF25">
    <property type="entry name" value="TOMOSYN, ISOFORM C"/>
    <property type="match status" value="1"/>
</dbReference>
<dbReference type="Proteomes" id="UP000009046">
    <property type="component" value="Unassembled WGS sequence"/>
</dbReference>
<sequence length="56" mass="6691">MIYTFRHGFPFQPTAVAFDPIQHLLAIGTKSGSLRMYPFFNFIKRKEKRKNAETWR</sequence>
<dbReference type="OrthoDB" id="19944at2759"/>
<dbReference type="VEuPathDB" id="VectorBase:PHUM212340"/>
<evidence type="ECO:0000313" key="1">
    <source>
        <dbReference type="EMBL" id="EEB12887.1"/>
    </source>
</evidence>
<dbReference type="EMBL" id="DS235171">
    <property type="protein sequence ID" value="EEB12887.1"/>
    <property type="molecule type" value="Genomic_DNA"/>
</dbReference>
<dbReference type="KEGG" id="phu:Phum_PHUM212340"/>
<dbReference type="GO" id="GO:0006887">
    <property type="term" value="P:exocytosis"/>
    <property type="evidence" value="ECO:0007669"/>
    <property type="project" value="TreeGrafter"/>
</dbReference>
<reference evidence="1" key="2">
    <citation type="submission" date="2007-04" db="EMBL/GenBank/DDBJ databases">
        <title>The genome of the human body louse.</title>
        <authorList>
            <consortium name="The Human Body Louse Genome Consortium"/>
            <person name="Kirkness E."/>
            <person name="Walenz B."/>
            <person name="Hass B."/>
            <person name="Bruggner R."/>
            <person name="Strausberg R."/>
        </authorList>
    </citation>
    <scope>NUCLEOTIDE SEQUENCE</scope>
    <source>
        <strain evidence="1">USDA</strain>
    </source>
</reference>
<dbReference type="GeneID" id="8237430"/>
<name>E0VHK1_PEDHC</name>
<dbReference type="EnsemblMetazoa" id="PHUM212340-RA">
    <property type="protein sequence ID" value="PHUM212340-PA"/>
    <property type="gene ID" value="PHUM212340"/>
</dbReference>
<dbReference type="GO" id="GO:0019905">
    <property type="term" value="F:syntaxin binding"/>
    <property type="evidence" value="ECO:0007669"/>
    <property type="project" value="TreeGrafter"/>
</dbReference>
<dbReference type="PANTHER" id="PTHR10241">
    <property type="entry name" value="LETHAL 2 GIANT LARVAE PROTEIN"/>
    <property type="match status" value="1"/>
</dbReference>
<dbReference type="STRING" id="121224.E0VHK1"/>
<dbReference type="GO" id="GO:0006893">
    <property type="term" value="P:Golgi to plasma membrane transport"/>
    <property type="evidence" value="ECO:0007669"/>
    <property type="project" value="TreeGrafter"/>
</dbReference>
<dbReference type="HOGENOM" id="CLU_3016628_0_0_1"/>
<dbReference type="EMBL" id="AAZO01002446">
    <property type="status" value="NOT_ANNOTATED_CDS"/>
    <property type="molecule type" value="Genomic_DNA"/>
</dbReference>